<dbReference type="Proteomes" id="UP000255036">
    <property type="component" value="Unassembled WGS sequence"/>
</dbReference>
<protein>
    <submittedName>
        <fullName evidence="1">Uncharacterized protein</fullName>
    </submittedName>
</protein>
<dbReference type="RefSeq" id="WP_115481887.1">
    <property type="nucleotide sequence ID" value="NZ_QRCT01000024.1"/>
</dbReference>
<accession>A0A371AVF5</accession>
<keyword evidence="2" id="KW-1185">Reference proteome</keyword>
<gene>
    <name evidence="1" type="ORF">DWV06_09200</name>
</gene>
<organism evidence="1 2">
    <name type="scientific">Anaerosacchariphilus polymeriproducens</name>
    <dbReference type="NCBI Taxonomy" id="1812858"/>
    <lineage>
        <taxon>Bacteria</taxon>
        <taxon>Bacillati</taxon>
        <taxon>Bacillota</taxon>
        <taxon>Clostridia</taxon>
        <taxon>Lachnospirales</taxon>
        <taxon>Lachnospiraceae</taxon>
        <taxon>Anaerosacchariphilus</taxon>
    </lineage>
</organism>
<comment type="caution">
    <text evidence="1">The sequence shown here is derived from an EMBL/GenBank/DDBJ whole genome shotgun (WGS) entry which is preliminary data.</text>
</comment>
<name>A0A371AVF5_9FIRM</name>
<sequence>MYYDKEKMPVFIYLLGLKDDLKDCEVAILKYDEYQKVQDNQSITIGVEKGKNNFLLFRPGSRARDLAWLWGC</sequence>
<proteinExistence type="predicted"/>
<evidence type="ECO:0000313" key="2">
    <source>
        <dbReference type="Proteomes" id="UP000255036"/>
    </source>
</evidence>
<reference evidence="1 2" key="1">
    <citation type="submission" date="2018-07" db="EMBL/GenBank/DDBJ databases">
        <title>Anaerosacharophilus polymeroproducens gen. nov. sp. nov., an anaerobic bacterium isolated from salt field.</title>
        <authorList>
            <person name="Kim W."/>
            <person name="Yang S.-H."/>
            <person name="Oh J."/>
            <person name="Lee J.-H."/>
            <person name="Kwon K.K."/>
        </authorList>
    </citation>
    <scope>NUCLEOTIDE SEQUENCE [LARGE SCALE GENOMIC DNA]</scope>
    <source>
        <strain evidence="1 2">MCWD5</strain>
    </source>
</reference>
<dbReference type="EMBL" id="QRCT01000024">
    <property type="protein sequence ID" value="RDU23521.1"/>
    <property type="molecule type" value="Genomic_DNA"/>
</dbReference>
<dbReference type="AlphaFoldDB" id="A0A371AVF5"/>
<evidence type="ECO:0000313" key="1">
    <source>
        <dbReference type="EMBL" id="RDU23521.1"/>
    </source>
</evidence>